<dbReference type="Gene3D" id="3.40.390.30">
    <property type="entry name" value="Metalloproteases ('zincins'), catalytic domain"/>
    <property type="match status" value="1"/>
</dbReference>
<keyword evidence="6 7" id="KW-0862">Zinc</keyword>
<comment type="subcellular location">
    <subcellularLocation>
        <location evidence="7">Cytoplasm</location>
    </subcellularLocation>
</comment>
<dbReference type="RefSeq" id="WP_053381610.1">
    <property type="nucleotide sequence ID" value="NZ_CP011801.1"/>
</dbReference>
<gene>
    <name evidence="7" type="primary">ybeY</name>
    <name evidence="8" type="ORF">NITMOv2_4442</name>
</gene>
<keyword evidence="7" id="KW-0963">Cytoplasm</keyword>
<dbReference type="InterPro" id="IPR002036">
    <property type="entry name" value="YbeY"/>
</dbReference>
<dbReference type="AlphaFoldDB" id="A0A0K2GIQ0"/>
<evidence type="ECO:0000313" key="9">
    <source>
        <dbReference type="Proteomes" id="UP000069205"/>
    </source>
</evidence>
<evidence type="ECO:0000256" key="6">
    <source>
        <dbReference type="ARBA" id="ARBA00022833"/>
    </source>
</evidence>
<feature type="binding site" evidence="7">
    <location>
        <position position="120"/>
    </location>
    <ligand>
        <name>Zn(2+)</name>
        <dbReference type="ChEBI" id="CHEBI:29105"/>
        <note>catalytic</note>
    </ligand>
</feature>
<sequence length="159" mass="17704">MAVSVGLRLLKARINLAALTRLADRVLAAAGEVESELSIELVGDGRMRRLNRTYRKKDRTTDVLAFPMREARNPHPVLLGDVVISVPTAARQARQAGRSLDEELAALLIHGVLHLCGYDHERGEREARRMARRERAVFRAISPVPRLVTTPNAGRRGTR</sequence>
<evidence type="ECO:0000256" key="3">
    <source>
        <dbReference type="ARBA" id="ARBA00022723"/>
    </source>
</evidence>
<dbReference type="NCBIfam" id="TIGR00043">
    <property type="entry name" value="rRNA maturation RNase YbeY"/>
    <property type="match status" value="1"/>
</dbReference>
<keyword evidence="7" id="KW-0690">Ribosome biogenesis</keyword>
<evidence type="ECO:0000256" key="5">
    <source>
        <dbReference type="ARBA" id="ARBA00022801"/>
    </source>
</evidence>
<keyword evidence="5 7" id="KW-0378">Hydrolase</keyword>
<dbReference type="GO" id="GO:0008270">
    <property type="term" value="F:zinc ion binding"/>
    <property type="evidence" value="ECO:0007669"/>
    <property type="project" value="UniProtKB-UniRule"/>
</dbReference>
<dbReference type="GO" id="GO:0006364">
    <property type="term" value="P:rRNA processing"/>
    <property type="evidence" value="ECO:0007669"/>
    <property type="project" value="UniProtKB-UniRule"/>
</dbReference>
<dbReference type="Proteomes" id="UP000069205">
    <property type="component" value="Chromosome"/>
</dbReference>
<evidence type="ECO:0000256" key="7">
    <source>
        <dbReference type="HAMAP-Rule" id="MF_00009"/>
    </source>
</evidence>
<comment type="cofactor">
    <cofactor evidence="7">
        <name>Zn(2+)</name>
        <dbReference type="ChEBI" id="CHEBI:29105"/>
    </cofactor>
    <text evidence="7">Binds 1 zinc ion.</text>
</comment>
<keyword evidence="7" id="KW-0698">rRNA processing</keyword>
<organism evidence="8 9">
    <name type="scientific">Nitrospira moscoviensis</name>
    <dbReference type="NCBI Taxonomy" id="42253"/>
    <lineage>
        <taxon>Bacteria</taxon>
        <taxon>Pseudomonadati</taxon>
        <taxon>Nitrospirota</taxon>
        <taxon>Nitrospiria</taxon>
        <taxon>Nitrospirales</taxon>
        <taxon>Nitrospiraceae</taxon>
        <taxon>Nitrospira</taxon>
    </lineage>
</organism>
<feature type="binding site" evidence="7">
    <location>
        <position position="110"/>
    </location>
    <ligand>
        <name>Zn(2+)</name>
        <dbReference type="ChEBI" id="CHEBI:29105"/>
        <note>catalytic</note>
    </ligand>
</feature>
<dbReference type="GO" id="GO:0005737">
    <property type="term" value="C:cytoplasm"/>
    <property type="evidence" value="ECO:0007669"/>
    <property type="project" value="UniProtKB-SubCell"/>
</dbReference>
<dbReference type="Pfam" id="PF02130">
    <property type="entry name" value="YbeY"/>
    <property type="match status" value="1"/>
</dbReference>
<name>A0A0K2GIQ0_NITMO</name>
<dbReference type="KEGG" id="nmv:NITMOv2_4442"/>
<reference evidence="8 9" key="1">
    <citation type="journal article" date="2015" name="Proc. Natl. Acad. Sci. U.S.A.">
        <title>Expanded metabolic versatility of ubiquitous nitrite-oxidizing bacteria from the genus Nitrospira.</title>
        <authorList>
            <person name="Koch H."/>
            <person name="Lucker S."/>
            <person name="Albertsen M."/>
            <person name="Kitzinger K."/>
            <person name="Herbold C."/>
            <person name="Spieck E."/>
            <person name="Nielsen P.H."/>
            <person name="Wagner M."/>
            <person name="Daims H."/>
        </authorList>
    </citation>
    <scope>NUCLEOTIDE SEQUENCE [LARGE SCALE GENOMIC DNA]</scope>
    <source>
        <strain evidence="8 9">NSP M-1</strain>
    </source>
</reference>
<keyword evidence="3 7" id="KW-0479">Metal-binding</keyword>
<keyword evidence="2 7" id="KW-0540">Nuclease</keyword>
<dbReference type="STRING" id="42253.NITMOv2_4442"/>
<dbReference type="OrthoDB" id="9807740at2"/>
<keyword evidence="4 7" id="KW-0255">Endonuclease</keyword>
<evidence type="ECO:0000256" key="2">
    <source>
        <dbReference type="ARBA" id="ARBA00022722"/>
    </source>
</evidence>
<accession>A0A0K2GIQ0</accession>
<dbReference type="InterPro" id="IPR023091">
    <property type="entry name" value="MetalPrtase_cat_dom_sf_prd"/>
</dbReference>
<dbReference type="HAMAP" id="MF_00009">
    <property type="entry name" value="Endoribonucl_YbeY"/>
    <property type="match status" value="1"/>
</dbReference>
<evidence type="ECO:0000256" key="1">
    <source>
        <dbReference type="ARBA" id="ARBA00010875"/>
    </source>
</evidence>
<dbReference type="PANTHER" id="PTHR46986">
    <property type="entry name" value="ENDORIBONUCLEASE YBEY, CHLOROPLASTIC"/>
    <property type="match status" value="1"/>
</dbReference>
<dbReference type="EMBL" id="CP011801">
    <property type="protein sequence ID" value="ALA60816.1"/>
    <property type="molecule type" value="Genomic_DNA"/>
</dbReference>
<dbReference type="PATRIC" id="fig|42253.5.peg.4380"/>
<dbReference type="GO" id="GO:0004521">
    <property type="term" value="F:RNA endonuclease activity"/>
    <property type="evidence" value="ECO:0007669"/>
    <property type="project" value="UniProtKB-UniRule"/>
</dbReference>
<feature type="binding site" evidence="7">
    <location>
        <position position="114"/>
    </location>
    <ligand>
        <name>Zn(2+)</name>
        <dbReference type="ChEBI" id="CHEBI:29105"/>
        <note>catalytic</note>
    </ligand>
</feature>
<dbReference type="EC" id="3.1.-.-" evidence="7"/>
<evidence type="ECO:0000256" key="4">
    <source>
        <dbReference type="ARBA" id="ARBA00022759"/>
    </source>
</evidence>
<evidence type="ECO:0000313" key="8">
    <source>
        <dbReference type="EMBL" id="ALA60816.1"/>
    </source>
</evidence>
<comment type="similarity">
    <text evidence="1 7">Belongs to the endoribonuclease YbeY family.</text>
</comment>
<dbReference type="SUPFAM" id="SSF55486">
    <property type="entry name" value="Metalloproteases ('zincins'), catalytic domain"/>
    <property type="match status" value="1"/>
</dbReference>
<dbReference type="PANTHER" id="PTHR46986:SF1">
    <property type="entry name" value="ENDORIBONUCLEASE YBEY, CHLOROPLASTIC"/>
    <property type="match status" value="1"/>
</dbReference>
<dbReference type="GO" id="GO:0004222">
    <property type="term" value="F:metalloendopeptidase activity"/>
    <property type="evidence" value="ECO:0007669"/>
    <property type="project" value="InterPro"/>
</dbReference>
<proteinExistence type="inferred from homology"/>
<comment type="function">
    <text evidence="7">Single strand-specific metallo-endoribonuclease involved in late-stage 70S ribosome quality control and in maturation of the 3' terminus of the 16S rRNA.</text>
</comment>
<protein>
    <recommendedName>
        <fullName evidence="7">Endoribonuclease YbeY</fullName>
        <ecNumber evidence="7">3.1.-.-</ecNumber>
    </recommendedName>
</protein>
<keyword evidence="9" id="KW-1185">Reference proteome</keyword>